<dbReference type="SUPFAM" id="SSF103473">
    <property type="entry name" value="MFS general substrate transporter"/>
    <property type="match status" value="1"/>
</dbReference>
<reference evidence="10" key="1">
    <citation type="submission" date="2024-05" db="EMBL/GenBank/DDBJ databases">
        <title>The Natural Products Discovery Center: Release of the First 8490 Sequenced Strains for Exploring Actinobacteria Biosynthetic Diversity.</title>
        <authorList>
            <person name="Kalkreuter E."/>
            <person name="Kautsar S.A."/>
            <person name="Yang D."/>
            <person name="Bader C.D."/>
            <person name="Teijaro C.N."/>
            <person name="Fluegel L."/>
            <person name="Davis C.M."/>
            <person name="Simpson J.R."/>
            <person name="Lauterbach L."/>
            <person name="Steele A.D."/>
            <person name="Gui C."/>
            <person name="Meng S."/>
            <person name="Li G."/>
            <person name="Viehrig K."/>
            <person name="Ye F."/>
            <person name="Su P."/>
            <person name="Kiefer A.F."/>
            <person name="Nichols A."/>
            <person name="Cepeda A.J."/>
            <person name="Yan W."/>
            <person name="Fan B."/>
            <person name="Jiang Y."/>
            <person name="Adhikari A."/>
            <person name="Zheng C.-J."/>
            <person name="Schuster L."/>
            <person name="Cowan T.M."/>
            <person name="Smanski M.J."/>
            <person name="Chevrette M.G."/>
            <person name="de Carvalho L.P.S."/>
            <person name="Shen B."/>
        </authorList>
    </citation>
    <scope>NUCLEOTIDE SEQUENCE</scope>
    <source>
        <strain evidence="10">NPDC080035</strain>
    </source>
</reference>
<keyword evidence="2" id="KW-0813">Transport</keyword>
<dbReference type="InterPro" id="IPR004638">
    <property type="entry name" value="EmrB-like"/>
</dbReference>
<feature type="transmembrane region" description="Helical" evidence="8">
    <location>
        <begin position="164"/>
        <end position="185"/>
    </location>
</feature>
<organism evidence="10">
    <name type="scientific">Leifsonia sp. NPDC080035</name>
    <dbReference type="NCBI Taxonomy" id="3143936"/>
    <lineage>
        <taxon>Bacteria</taxon>
        <taxon>Bacillati</taxon>
        <taxon>Actinomycetota</taxon>
        <taxon>Actinomycetes</taxon>
        <taxon>Micrococcales</taxon>
        <taxon>Microbacteriaceae</taxon>
        <taxon>Leifsonia</taxon>
    </lineage>
</organism>
<dbReference type="Gene3D" id="1.20.1250.20">
    <property type="entry name" value="MFS general substrate transporter like domains"/>
    <property type="match status" value="1"/>
</dbReference>
<protein>
    <submittedName>
        <fullName evidence="10">DHA2 family efflux MFS transporter permease subunit</fullName>
    </submittedName>
</protein>
<feature type="transmembrane region" description="Helical" evidence="8">
    <location>
        <begin position="359"/>
        <end position="382"/>
    </location>
</feature>
<feature type="domain" description="Major facilitator superfamily (MFS) profile" evidence="9">
    <location>
        <begin position="12"/>
        <end position="450"/>
    </location>
</feature>
<dbReference type="PROSITE" id="PS50850">
    <property type="entry name" value="MFS"/>
    <property type="match status" value="1"/>
</dbReference>
<dbReference type="NCBIfam" id="TIGR00711">
    <property type="entry name" value="efflux_EmrB"/>
    <property type="match status" value="1"/>
</dbReference>
<keyword evidence="3" id="KW-1003">Cell membrane</keyword>
<dbReference type="AlphaFoldDB" id="A0AAU7GEV0"/>
<evidence type="ECO:0000313" key="10">
    <source>
        <dbReference type="EMBL" id="XBM49380.1"/>
    </source>
</evidence>
<feature type="transmembrane region" description="Helical" evidence="8">
    <location>
        <begin position="267"/>
        <end position="290"/>
    </location>
</feature>
<evidence type="ECO:0000256" key="5">
    <source>
        <dbReference type="ARBA" id="ARBA00022989"/>
    </source>
</evidence>
<feature type="transmembrane region" description="Helical" evidence="8">
    <location>
        <begin position="78"/>
        <end position="97"/>
    </location>
</feature>
<dbReference type="PRINTS" id="PR01036">
    <property type="entry name" value="TCRTETB"/>
</dbReference>
<feature type="transmembrane region" description="Helical" evidence="8">
    <location>
        <begin position="46"/>
        <end position="66"/>
    </location>
</feature>
<keyword evidence="4 8" id="KW-0812">Transmembrane</keyword>
<evidence type="ECO:0000256" key="1">
    <source>
        <dbReference type="ARBA" id="ARBA00004651"/>
    </source>
</evidence>
<feature type="transmembrane region" description="Helical" evidence="8">
    <location>
        <begin position="296"/>
        <end position="318"/>
    </location>
</feature>
<feature type="transmembrane region" description="Helical" evidence="8">
    <location>
        <begin position="223"/>
        <end position="246"/>
    </location>
</feature>
<comment type="subcellular location">
    <subcellularLocation>
        <location evidence="1">Cell membrane</location>
        <topology evidence="1">Multi-pass membrane protein</topology>
    </subcellularLocation>
</comment>
<feature type="region of interest" description="Disordered" evidence="7">
    <location>
        <begin position="458"/>
        <end position="483"/>
    </location>
</feature>
<feature type="transmembrane region" description="Helical" evidence="8">
    <location>
        <begin position="197"/>
        <end position="217"/>
    </location>
</feature>
<evidence type="ECO:0000256" key="7">
    <source>
        <dbReference type="SAM" id="MobiDB-lite"/>
    </source>
</evidence>
<dbReference type="RefSeq" id="WP_348789298.1">
    <property type="nucleotide sequence ID" value="NZ_CP157390.1"/>
</dbReference>
<feature type="transmembrane region" description="Helical" evidence="8">
    <location>
        <begin position="103"/>
        <end position="125"/>
    </location>
</feature>
<dbReference type="InterPro" id="IPR036259">
    <property type="entry name" value="MFS_trans_sf"/>
</dbReference>
<proteinExistence type="predicted"/>
<evidence type="ECO:0000256" key="3">
    <source>
        <dbReference type="ARBA" id="ARBA00022475"/>
    </source>
</evidence>
<evidence type="ECO:0000256" key="4">
    <source>
        <dbReference type="ARBA" id="ARBA00022692"/>
    </source>
</evidence>
<feature type="transmembrane region" description="Helical" evidence="8">
    <location>
        <begin position="330"/>
        <end position="347"/>
    </location>
</feature>
<dbReference type="PANTHER" id="PTHR42718:SF42">
    <property type="entry name" value="EXPORT PROTEIN"/>
    <property type="match status" value="1"/>
</dbReference>
<dbReference type="GO" id="GO:0022857">
    <property type="term" value="F:transmembrane transporter activity"/>
    <property type="evidence" value="ECO:0007669"/>
    <property type="project" value="InterPro"/>
</dbReference>
<accession>A0AAU7GEV0</accession>
<dbReference type="InterPro" id="IPR011701">
    <property type="entry name" value="MFS"/>
</dbReference>
<name>A0AAU7GEV0_9MICO</name>
<keyword evidence="6 8" id="KW-0472">Membrane</keyword>
<evidence type="ECO:0000256" key="8">
    <source>
        <dbReference type="SAM" id="Phobius"/>
    </source>
</evidence>
<feature type="transmembrane region" description="Helical" evidence="8">
    <location>
        <begin position="403"/>
        <end position="422"/>
    </location>
</feature>
<dbReference type="GO" id="GO:0005886">
    <property type="term" value="C:plasma membrane"/>
    <property type="evidence" value="ECO:0007669"/>
    <property type="project" value="UniProtKB-SubCell"/>
</dbReference>
<gene>
    <name evidence="10" type="ORF">AAME72_05840</name>
</gene>
<feature type="compositionally biased region" description="Low complexity" evidence="7">
    <location>
        <begin position="466"/>
        <end position="483"/>
    </location>
</feature>
<dbReference type="EMBL" id="CP157390">
    <property type="protein sequence ID" value="XBM49380.1"/>
    <property type="molecule type" value="Genomic_DNA"/>
</dbReference>
<dbReference type="Pfam" id="PF07690">
    <property type="entry name" value="MFS_1"/>
    <property type="match status" value="1"/>
</dbReference>
<feature type="transmembrane region" description="Helical" evidence="8">
    <location>
        <begin position="12"/>
        <end position="34"/>
    </location>
</feature>
<dbReference type="CDD" id="cd17321">
    <property type="entry name" value="MFS_MMR_MDR_like"/>
    <property type="match status" value="1"/>
</dbReference>
<feature type="transmembrane region" description="Helical" evidence="8">
    <location>
        <begin position="137"/>
        <end position="158"/>
    </location>
</feature>
<feature type="transmembrane region" description="Helical" evidence="8">
    <location>
        <begin position="428"/>
        <end position="447"/>
    </location>
</feature>
<evidence type="ECO:0000259" key="9">
    <source>
        <dbReference type="PROSITE" id="PS50850"/>
    </source>
</evidence>
<dbReference type="PANTHER" id="PTHR42718">
    <property type="entry name" value="MAJOR FACILITATOR SUPERFAMILY MULTIDRUG TRANSPORTER MFSC"/>
    <property type="match status" value="1"/>
</dbReference>
<keyword evidence="5 8" id="KW-1133">Transmembrane helix</keyword>
<dbReference type="InterPro" id="IPR020846">
    <property type="entry name" value="MFS_dom"/>
</dbReference>
<evidence type="ECO:0000256" key="2">
    <source>
        <dbReference type="ARBA" id="ARBA00022448"/>
    </source>
</evidence>
<sequence length="483" mass="48714">MTTWNTRLQRTVLAVAVLATFIAFLDGSVVNVALPAIGRELGGGLAAQQWIVDAYLLTLGSVILLAGSLSDLFGRKRVLLWGLLGFGVASIACAVAPTAEILIVARGLQGIAGALLVPSSLALILSAFQGSAQARAIGVWTAITSLASIAGPIVGGVLVDTLSWRWVFAINLVPIAVALLLVRALPADSARTADARVDWVGALLGVVGLGLPVFALIESGRFGWGSPVILGAIVLGAVGLTAFVFWERRVASPMLPLSIFRQRDFSAGNVATAFIYGGVSVGTFALALFLQQGAGYSATAAGFAMVPSSILLIALAAVFGRLSGKVGPRLLMTVGPAVTGAGFLLMLRITAGADYVTEVLPAVCAFGIGMAITVAPLTATVLGAVDSGRAGIASAVNNAVSRVAGLIAVALAGSVGGATIQLPAFHTLVSAAAVALFAGAIVSGVWIRNPTPVPVVTAGAGSGHAPVPSTSSSRVTTSEPRRS</sequence>
<dbReference type="Gene3D" id="1.20.1720.10">
    <property type="entry name" value="Multidrug resistance protein D"/>
    <property type="match status" value="1"/>
</dbReference>
<evidence type="ECO:0000256" key="6">
    <source>
        <dbReference type="ARBA" id="ARBA00023136"/>
    </source>
</evidence>